<name>A0A9Q5NER3_SANBA</name>
<dbReference type="InterPro" id="IPR004046">
    <property type="entry name" value="GST_C"/>
</dbReference>
<dbReference type="InterPro" id="IPR010987">
    <property type="entry name" value="Glutathione-S-Trfase_C-like"/>
</dbReference>
<dbReference type="InterPro" id="IPR040079">
    <property type="entry name" value="Glutathione_S-Trfase"/>
</dbReference>
<keyword evidence="5" id="KW-1185">Reference proteome</keyword>
<dbReference type="InterPro" id="IPR036282">
    <property type="entry name" value="Glutathione-S-Trfase_C_sf"/>
</dbReference>
<feature type="region of interest" description="Disordered" evidence="1">
    <location>
        <begin position="245"/>
        <end position="266"/>
    </location>
</feature>
<evidence type="ECO:0000256" key="1">
    <source>
        <dbReference type="SAM" id="MobiDB-lite"/>
    </source>
</evidence>
<dbReference type="Gene3D" id="1.20.1050.10">
    <property type="match status" value="1"/>
</dbReference>
<accession>A0A9Q5NER3</accession>
<protein>
    <submittedName>
        <fullName evidence="4">Glutathione S-transferase P subunit</fullName>
    </submittedName>
</protein>
<dbReference type="PROSITE" id="PS50405">
    <property type="entry name" value="GST_CTER"/>
    <property type="match status" value="1"/>
</dbReference>
<dbReference type="PROSITE" id="PS50404">
    <property type="entry name" value="GST_NTER"/>
    <property type="match status" value="1"/>
</dbReference>
<dbReference type="GO" id="GO:0006749">
    <property type="term" value="P:glutathione metabolic process"/>
    <property type="evidence" value="ECO:0007669"/>
    <property type="project" value="TreeGrafter"/>
</dbReference>
<dbReference type="InterPro" id="IPR050213">
    <property type="entry name" value="GST_superfamily"/>
</dbReference>
<evidence type="ECO:0000313" key="5">
    <source>
        <dbReference type="Proteomes" id="UP000757232"/>
    </source>
</evidence>
<dbReference type="AlphaFoldDB" id="A0A9Q5NER3"/>
<dbReference type="EMBL" id="LNZH02000092">
    <property type="protein sequence ID" value="OCB91369.1"/>
    <property type="molecule type" value="Genomic_DNA"/>
</dbReference>
<proteinExistence type="predicted"/>
<dbReference type="GO" id="GO:0004364">
    <property type="term" value="F:glutathione transferase activity"/>
    <property type="evidence" value="ECO:0007669"/>
    <property type="project" value="TreeGrafter"/>
</dbReference>
<dbReference type="CDD" id="cd03192">
    <property type="entry name" value="GST_C_Sigma_like"/>
    <property type="match status" value="1"/>
</dbReference>
<sequence>MSGESAKKKPRTDEKYQLFYWPGIPGRGEPIRLALEEAGAPYDDVAYTKGVGAVTSLLKSGAHFAPPILRHGDLEISQLPNIMLYLGPKLKLVPESEESKYKINQYFLTIMDCQNEAHDVHHPISVALYYEDQKEPAKERAKDFREERIPKFFKHFESVLNANTKSNGEWLYGSELSYADLALFHLVDGLLYAFPRAVARILKDYPKLFDLHRRVKIRPRIASYLESERRPKFSNGLYRHYDELDAPKKDHDEAVPGEGGKQQQAD</sequence>
<organism evidence="4 5">
    <name type="scientific">Sanghuangporus baumii</name>
    <name type="common">Phellinus baumii</name>
    <dbReference type="NCBI Taxonomy" id="108892"/>
    <lineage>
        <taxon>Eukaryota</taxon>
        <taxon>Fungi</taxon>
        <taxon>Dikarya</taxon>
        <taxon>Basidiomycota</taxon>
        <taxon>Agaricomycotina</taxon>
        <taxon>Agaricomycetes</taxon>
        <taxon>Hymenochaetales</taxon>
        <taxon>Hymenochaetaceae</taxon>
        <taxon>Sanghuangporus</taxon>
    </lineage>
</organism>
<dbReference type="CDD" id="cd03039">
    <property type="entry name" value="GST_N_Sigma_like"/>
    <property type="match status" value="1"/>
</dbReference>
<dbReference type="SFLD" id="SFLDS00019">
    <property type="entry name" value="Glutathione_Transferase_(cytos"/>
    <property type="match status" value="1"/>
</dbReference>
<gene>
    <name evidence="4" type="ORF">A7U60_g1408</name>
</gene>
<dbReference type="Pfam" id="PF14497">
    <property type="entry name" value="GST_C_3"/>
    <property type="match status" value="1"/>
</dbReference>
<dbReference type="PANTHER" id="PTHR11571">
    <property type="entry name" value="GLUTATHIONE S-TRANSFERASE"/>
    <property type="match status" value="1"/>
</dbReference>
<feature type="compositionally biased region" description="Basic and acidic residues" evidence="1">
    <location>
        <begin position="245"/>
        <end position="254"/>
    </location>
</feature>
<dbReference type="InterPro" id="IPR036249">
    <property type="entry name" value="Thioredoxin-like_sf"/>
</dbReference>
<comment type="caution">
    <text evidence="4">The sequence shown here is derived from an EMBL/GenBank/DDBJ whole genome shotgun (WGS) entry which is preliminary data.</text>
</comment>
<evidence type="ECO:0000313" key="4">
    <source>
        <dbReference type="EMBL" id="OCB91369.1"/>
    </source>
</evidence>
<dbReference type="Proteomes" id="UP000757232">
    <property type="component" value="Unassembled WGS sequence"/>
</dbReference>
<reference evidence="4" key="1">
    <citation type="submission" date="2016-06" db="EMBL/GenBank/DDBJ databases">
        <title>Draft Genome sequence of the fungus Inonotus baumii.</title>
        <authorList>
            <person name="Zhu H."/>
            <person name="Lin W."/>
        </authorList>
    </citation>
    <scope>NUCLEOTIDE SEQUENCE</scope>
    <source>
        <strain evidence="4">821</strain>
    </source>
</reference>
<evidence type="ECO:0000259" key="3">
    <source>
        <dbReference type="PROSITE" id="PS50405"/>
    </source>
</evidence>
<dbReference type="OrthoDB" id="414243at2759"/>
<dbReference type="SUPFAM" id="SSF52833">
    <property type="entry name" value="Thioredoxin-like"/>
    <property type="match status" value="1"/>
</dbReference>
<dbReference type="SUPFAM" id="SSF47616">
    <property type="entry name" value="GST C-terminal domain-like"/>
    <property type="match status" value="1"/>
</dbReference>
<feature type="domain" description="GST C-terminal" evidence="3">
    <location>
        <begin position="96"/>
        <end position="233"/>
    </location>
</feature>
<dbReference type="InterPro" id="IPR004045">
    <property type="entry name" value="Glutathione_S-Trfase_N"/>
</dbReference>
<feature type="domain" description="GST N-terminal" evidence="2">
    <location>
        <begin position="14"/>
        <end position="94"/>
    </location>
</feature>
<dbReference type="Gene3D" id="3.40.30.10">
    <property type="entry name" value="Glutaredoxin"/>
    <property type="match status" value="1"/>
</dbReference>
<evidence type="ECO:0000259" key="2">
    <source>
        <dbReference type="PROSITE" id="PS50404"/>
    </source>
</evidence>
<dbReference type="FunFam" id="1.20.1050.10:FF:000051">
    <property type="entry name" value="Glutathione S-transferase"/>
    <property type="match status" value="1"/>
</dbReference>
<dbReference type="PANTHER" id="PTHR11571:SF263">
    <property type="entry name" value="GLUTATHIONE S-TRANSFERASE"/>
    <property type="match status" value="1"/>
</dbReference>